<dbReference type="RefSeq" id="WP_130142753.1">
    <property type="nucleotide sequence ID" value="NZ_SGIT01000003.1"/>
</dbReference>
<proteinExistence type="predicted"/>
<name>A0A4Q6XR30_9SPHI</name>
<keyword evidence="2" id="KW-1133">Transmembrane helix</keyword>
<feature type="coiled-coil region" evidence="1">
    <location>
        <begin position="80"/>
        <end position="107"/>
    </location>
</feature>
<dbReference type="Proteomes" id="UP000292855">
    <property type="component" value="Unassembled WGS sequence"/>
</dbReference>
<accession>A0A4Q6XR30</accession>
<keyword evidence="1" id="KW-0175">Coiled coil</keyword>
<organism evidence="3 4">
    <name type="scientific">Sphingobacterium corticibacterium</name>
    <dbReference type="NCBI Taxonomy" id="2484746"/>
    <lineage>
        <taxon>Bacteria</taxon>
        <taxon>Pseudomonadati</taxon>
        <taxon>Bacteroidota</taxon>
        <taxon>Sphingobacteriia</taxon>
        <taxon>Sphingobacteriales</taxon>
        <taxon>Sphingobacteriaceae</taxon>
        <taxon>Sphingobacterium</taxon>
    </lineage>
</organism>
<keyword evidence="2" id="KW-0812">Transmembrane</keyword>
<dbReference type="AlphaFoldDB" id="A0A4Q6XR30"/>
<evidence type="ECO:0000313" key="3">
    <source>
        <dbReference type="EMBL" id="RZF58917.1"/>
    </source>
</evidence>
<dbReference type="PROSITE" id="PS51257">
    <property type="entry name" value="PROKAR_LIPOPROTEIN"/>
    <property type="match status" value="1"/>
</dbReference>
<evidence type="ECO:0000256" key="2">
    <source>
        <dbReference type="SAM" id="Phobius"/>
    </source>
</evidence>
<comment type="caution">
    <text evidence="3">The sequence shown here is derived from an EMBL/GenBank/DDBJ whole genome shotgun (WGS) entry which is preliminary data.</text>
</comment>
<feature type="transmembrane region" description="Helical" evidence="2">
    <location>
        <begin position="121"/>
        <end position="147"/>
    </location>
</feature>
<keyword evidence="4" id="KW-1185">Reference proteome</keyword>
<reference evidence="3 4" key="1">
    <citation type="submission" date="2019-02" db="EMBL/GenBank/DDBJ databases">
        <authorList>
            <person name="Li Y."/>
        </authorList>
    </citation>
    <scope>NUCLEOTIDE SEQUENCE [LARGE SCALE GENOMIC DNA]</scope>
    <source>
        <strain evidence="3 4">30C10-4-7</strain>
    </source>
</reference>
<evidence type="ECO:0000313" key="4">
    <source>
        <dbReference type="Proteomes" id="UP000292855"/>
    </source>
</evidence>
<dbReference type="EMBL" id="SGIT01000003">
    <property type="protein sequence ID" value="RZF58917.1"/>
    <property type="molecule type" value="Genomic_DNA"/>
</dbReference>
<gene>
    <name evidence="3" type="ORF">EWE74_16490</name>
</gene>
<protein>
    <submittedName>
        <fullName evidence="3">Uncharacterized protein</fullName>
    </submittedName>
</protein>
<evidence type="ECO:0000256" key="1">
    <source>
        <dbReference type="SAM" id="Coils"/>
    </source>
</evidence>
<sequence length="156" mass="18182">MKHILISCIIISLVSCRSSREKTRLENSWNSLSESRKGIRYGFELIEKDSQNRMWYFATDSMLSFHPDYGLFSKGGQLYIHESRIGLQQLQVEVDSLEQKRTEIATKTREVESRTRYSTPWWFWGLGGLSIIAAIGATVSYLVSRLLDGRRSRRRR</sequence>
<keyword evidence="2" id="KW-0472">Membrane</keyword>
<dbReference type="OrthoDB" id="711648at2"/>